<organism evidence="1">
    <name type="scientific">marine sediment metagenome</name>
    <dbReference type="NCBI Taxonomy" id="412755"/>
    <lineage>
        <taxon>unclassified sequences</taxon>
        <taxon>metagenomes</taxon>
        <taxon>ecological metagenomes</taxon>
    </lineage>
</organism>
<protein>
    <submittedName>
        <fullName evidence="1">Uncharacterized protein</fullName>
    </submittedName>
</protein>
<comment type="caution">
    <text evidence="1">The sequence shown here is derived from an EMBL/GenBank/DDBJ whole genome shotgun (WGS) entry which is preliminary data.</text>
</comment>
<feature type="non-terminal residue" evidence="1">
    <location>
        <position position="1"/>
    </location>
</feature>
<evidence type="ECO:0000313" key="1">
    <source>
        <dbReference type="EMBL" id="GAI28182.1"/>
    </source>
</evidence>
<dbReference type="EMBL" id="BARV01021838">
    <property type="protein sequence ID" value="GAI28182.1"/>
    <property type="molecule type" value="Genomic_DNA"/>
</dbReference>
<accession>X1M976</accession>
<sequence>KENVHATTANKLDGATVANTSQVIQVADDTPGTYYDAINFVDDQFGIAAVTREGGDVIIGSINIAGAGKVDANDGYLFQWLLALADEDYLNFNDVQVGLRIWYSI</sequence>
<proteinExistence type="predicted"/>
<gene>
    <name evidence="1" type="ORF">S06H3_36097</name>
</gene>
<dbReference type="AlphaFoldDB" id="X1M976"/>
<reference evidence="1" key="1">
    <citation type="journal article" date="2014" name="Front. Microbiol.">
        <title>High frequency of phylogenetically diverse reductive dehalogenase-homologous genes in deep subseafloor sedimentary metagenomes.</title>
        <authorList>
            <person name="Kawai M."/>
            <person name="Futagami T."/>
            <person name="Toyoda A."/>
            <person name="Takaki Y."/>
            <person name="Nishi S."/>
            <person name="Hori S."/>
            <person name="Arai W."/>
            <person name="Tsubouchi T."/>
            <person name="Morono Y."/>
            <person name="Uchiyama I."/>
            <person name="Ito T."/>
            <person name="Fujiyama A."/>
            <person name="Inagaki F."/>
            <person name="Takami H."/>
        </authorList>
    </citation>
    <scope>NUCLEOTIDE SEQUENCE</scope>
    <source>
        <strain evidence="1">Expedition CK06-06</strain>
    </source>
</reference>
<name>X1M976_9ZZZZ</name>